<dbReference type="EMBL" id="AP027271">
    <property type="protein sequence ID" value="BDX01541.1"/>
    <property type="molecule type" value="Genomic_DNA"/>
</dbReference>
<evidence type="ECO:0000313" key="3">
    <source>
        <dbReference type="EMBL" id="BDX01541.1"/>
    </source>
</evidence>
<feature type="domain" description="PepSY" evidence="2">
    <location>
        <begin position="57"/>
        <end position="114"/>
    </location>
</feature>
<evidence type="ECO:0000259" key="2">
    <source>
        <dbReference type="Pfam" id="PF03413"/>
    </source>
</evidence>
<reference evidence="3 4" key="1">
    <citation type="submission" date="2023-01" db="EMBL/GenBank/DDBJ databases">
        <title>Complete genome sequence of Marinomonas pontica strain 200518_36.</title>
        <authorList>
            <person name="Ueki S."/>
            <person name="Gajardo G."/>
            <person name="Maruyama F."/>
        </authorList>
    </citation>
    <scope>NUCLEOTIDE SEQUENCE [LARGE SCALE GENOMIC DNA]</scope>
    <source>
        <strain evidence="3 4">200518_36</strain>
    </source>
</reference>
<name>A0ABN6WHK7_9GAMM</name>
<dbReference type="PROSITE" id="PS51257">
    <property type="entry name" value="PROKAR_LIPOPROTEIN"/>
    <property type="match status" value="1"/>
</dbReference>
<feature type="chain" id="PRO_5045353778" description="PepSY domain-containing protein" evidence="1">
    <location>
        <begin position="37"/>
        <end position="203"/>
    </location>
</feature>
<proteinExistence type="predicted"/>
<keyword evidence="4" id="KW-1185">Reference proteome</keyword>
<sequence length="203" mass="22774">MTLKAKLKIIFTTFFSISVLVAACSTALLMSSTAQAKNHDDYRENQLMLLALKSSQVSITQILEKFKADYPSIVTEIELDDEDHILVYEVKGINLEDGVKYKVQYALHNGEEIDNYSKSLSFLGFNKLDDHDVEALETIQDQGLSALDVIAKTTLSEGAYIESIELENKRGLTFYEIKILGPMGWTKQLMDAKSGDVIPSLRR</sequence>
<protein>
    <recommendedName>
        <fullName evidence="2">PepSY domain-containing protein</fullName>
    </recommendedName>
</protein>
<organism evidence="3 4">
    <name type="scientific">Marinomonas pontica</name>
    <dbReference type="NCBI Taxonomy" id="264739"/>
    <lineage>
        <taxon>Bacteria</taxon>
        <taxon>Pseudomonadati</taxon>
        <taxon>Pseudomonadota</taxon>
        <taxon>Gammaproteobacteria</taxon>
        <taxon>Oceanospirillales</taxon>
        <taxon>Oceanospirillaceae</taxon>
        <taxon>Marinomonas</taxon>
    </lineage>
</organism>
<dbReference type="Proteomes" id="UP001307608">
    <property type="component" value="Chromosome"/>
</dbReference>
<evidence type="ECO:0000256" key="1">
    <source>
        <dbReference type="SAM" id="SignalP"/>
    </source>
</evidence>
<accession>A0ABN6WHK7</accession>
<gene>
    <name evidence="3" type="ORF">MACH16_02890</name>
</gene>
<dbReference type="Pfam" id="PF03413">
    <property type="entry name" value="PepSY"/>
    <property type="match status" value="1"/>
</dbReference>
<dbReference type="Gene3D" id="3.10.450.40">
    <property type="match status" value="1"/>
</dbReference>
<evidence type="ECO:0000313" key="4">
    <source>
        <dbReference type="Proteomes" id="UP001307608"/>
    </source>
</evidence>
<feature type="signal peptide" evidence="1">
    <location>
        <begin position="1"/>
        <end position="36"/>
    </location>
</feature>
<keyword evidence="1" id="KW-0732">Signal</keyword>
<dbReference type="InterPro" id="IPR025711">
    <property type="entry name" value="PepSY"/>
</dbReference>